<name>A0A7L9WIR7_9RHOB</name>
<dbReference type="AlphaFoldDB" id="A0A7L9WIR7"/>
<dbReference type="Proteomes" id="UP000594118">
    <property type="component" value="Chromosome"/>
</dbReference>
<dbReference type="KEGG" id="pshq:F3W81_01425"/>
<feature type="region of interest" description="Disordered" evidence="1">
    <location>
        <begin position="415"/>
        <end position="439"/>
    </location>
</feature>
<accession>A0A7L9WIR7</accession>
<feature type="compositionally biased region" description="Low complexity" evidence="1">
    <location>
        <begin position="490"/>
        <end position="506"/>
    </location>
</feature>
<dbReference type="EMBL" id="CP045201">
    <property type="protein sequence ID" value="QOL79607.1"/>
    <property type="molecule type" value="Genomic_DNA"/>
</dbReference>
<feature type="compositionally biased region" description="Polar residues" evidence="1">
    <location>
        <begin position="199"/>
        <end position="231"/>
    </location>
</feature>
<evidence type="ECO:0000256" key="1">
    <source>
        <dbReference type="SAM" id="MobiDB-lite"/>
    </source>
</evidence>
<keyword evidence="3" id="KW-1185">Reference proteome</keyword>
<proteinExistence type="predicted"/>
<sequence length="686" mass="72249">METDLSHLMQRAQVRDPMPMHCKLIIPNDQIRYIAIETGDVTEIDRRDMVMRALVGQTPYHIEELAFSWSVSGGFTQIAAVARETLEEAEGFASQYGFNPVSFVAIPEPGVYSGEAYFGPTYFATQELGGEIVERDVVQLPMLEDVVPADSMQTPVIPASSEANLSTRPLLILPEILFPRRRDIMGPEALTPQIAPHIETTSAVKTDSTRQQTSLPELGSAHQSTAGSTGAQPALATMPLRPAEDEAEQMTIFGARGAEADPPAARRKMTVLLICFVILGAAGAALLSSDHTLGLFPGQTDADVSVDVETSANGGTSSPSQPVPSLETAKQGIPSSDIDLPDLGEAVAPAPAPPLSDMPLRTDPSTPAEASARYAATGIWQRAPTQSVAPIPSELGDIRFSKVSPADRVKDVVGLPSPEARPEVGTGLQPPPNPPAADQKFALDERGFVAGTSKGAMTPQGHLVYLGAPSKVPPPRPDATKDAALSESLATPNAAPTATGTPPETDAQAEPATAPTPDRSALPPPGQLHPKARPEDLVTALIKEADPEEVSDLEETGSELATAEAVRPRARPNDFAASIAAAQAASRPIAEPQIQAPTVQPPGPTRASVAKEATEKNALKLNAMNLLGVMGKPSNRSALVRLSNGRILKVKVGDKLDGGRVAAIGADELRYIKSNRNLTLRMPKDG</sequence>
<reference evidence="2 3" key="1">
    <citation type="submission" date="2019-10" db="EMBL/GenBank/DDBJ databases">
        <title>Pseudopuniceibacterium sp. HQ09 islated from Antarctica.</title>
        <authorList>
            <person name="Liao L."/>
            <person name="Su S."/>
            <person name="Chen B."/>
            <person name="Yu Y."/>
        </authorList>
    </citation>
    <scope>NUCLEOTIDE SEQUENCE [LARGE SCALE GENOMIC DNA]</scope>
    <source>
        <strain evidence="2 3">HQ09</strain>
    </source>
</reference>
<evidence type="ECO:0000313" key="3">
    <source>
        <dbReference type="Proteomes" id="UP000594118"/>
    </source>
</evidence>
<gene>
    <name evidence="2" type="ORF">F3W81_01425</name>
</gene>
<feature type="compositionally biased region" description="Acidic residues" evidence="1">
    <location>
        <begin position="546"/>
        <end position="557"/>
    </location>
</feature>
<evidence type="ECO:0000313" key="2">
    <source>
        <dbReference type="EMBL" id="QOL79607.1"/>
    </source>
</evidence>
<feature type="region of interest" description="Disordered" evidence="1">
    <location>
        <begin position="466"/>
        <end position="567"/>
    </location>
</feature>
<evidence type="ECO:0008006" key="4">
    <source>
        <dbReference type="Google" id="ProtNLM"/>
    </source>
</evidence>
<organism evidence="2 3">
    <name type="scientific">Pseudooceanicola spongiae</name>
    <dbReference type="NCBI Taxonomy" id="2613965"/>
    <lineage>
        <taxon>Bacteria</taxon>
        <taxon>Pseudomonadati</taxon>
        <taxon>Pseudomonadota</taxon>
        <taxon>Alphaproteobacteria</taxon>
        <taxon>Rhodobacterales</taxon>
        <taxon>Paracoccaceae</taxon>
        <taxon>Pseudooceanicola</taxon>
    </lineage>
</organism>
<protein>
    <recommendedName>
        <fullName evidence="4">Type IV pilus biogenesis</fullName>
    </recommendedName>
</protein>
<feature type="region of interest" description="Disordered" evidence="1">
    <location>
        <begin position="309"/>
        <end position="366"/>
    </location>
</feature>
<feature type="compositionally biased region" description="Polar residues" evidence="1">
    <location>
        <begin position="309"/>
        <end position="320"/>
    </location>
</feature>
<feature type="region of interest" description="Disordered" evidence="1">
    <location>
        <begin position="199"/>
        <end position="233"/>
    </location>
</feature>